<dbReference type="Proteomes" id="UP000193642">
    <property type="component" value="Unassembled WGS sequence"/>
</dbReference>
<proteinExistence type="predicted"/>
<gene>
    <name evidence="1" type="ORF">BCR33DRAFT_721876</name>
</gene>
<protein>
    <submittedName>
        <fullName evidence="1">Uncharacterized protein</fullName>
    </submittedName>
</protein>
<dbReference type="AlphaFoldDB" id="A0A1Y2BPJ1"/>
<accession>A0A1Y2BPJ1</accession>
<comment type="caution">
    <text evidence="1">The sequence shown here is derived from an EMBL/GenBank/DDBJ whole genome shotgun (WGS) entry which is preliminary data.</text>
</comment>
<evidence type="ECO:0000313" key="2">
    <source>
        <dbReference type="Proteomes" id="UP000193642"/>
    </source>
</evidence>
<keyword evidence="2" id="KW-1185">Reference proteome</keyword>
<dbReference type="EMBL" id="MCGO01000054">
    <property type="protein sequence ID" value="ORY36661.1"/>
    <property type="molecule type" value="Genomic_DNA"/>
</dbReference>
<reference evidence="1 2" key="1">
    <citation type="submission" date="2016-07" db="EMBL/GenBank/DDBJ databases">
        <title>Pervasive Adenine N6-methylation of Active Genes in Fungi.</title>
        <authorList>
            <consortium name="DOE Joint Genome Institute"/>
            <person name="Mondo S.J."/>
            <person name="Dannebaum R.O."/>
            <person name="Kuo R.C."/>
            <person name="Labutti K."/>
            <person name="Haridas S."/>
            <person name="Kuo A."/>
            <person name="Salamov A."/>
            <person name="Ahrendt S.R."/>
            <person name="Lipzen A."/>
            <person name="Sullivan W."/>
            <person name="Andreopoulos W.B."/>
            <person name="Clum A."/>
            <person name="Lindquist E."/>
            <person name="Daum C."/>
            <person name="Ramamoorthy G.K."/>
            <person name="Gryganskyi A."/>
            <person name="Culley D."/>
            <person name="Magnuson J.K."/>
            <person name="James T.Y."/>
            <person name="O'Malley M.A."/>
            <person name="Stajich J.E."/>
            <person name="Spatafora J.W."/>
            <person name="Visel A."/>
            <person name="Grigoriev I.V."/>
        </authorList>
    </citation>
    <scope>NUCLEOTIDE SEQUENCE [LARGE SCALE GENOMIC DNA]</scope>
    <source>
        <strain evidence="1 2">JEL800</strain>
    </source>
</reference>
<name>A0A1Y2BPJ1_9FUNG</name>
<evidence type="ECO:0000313" key="1">
    <source>
        <dbReference type="EMBL" id="ORY36661.1"/>
    </source>
</evidence>
<sequence length="86" mass="9325">MPGATFSKVTQFIEMSNLRKRIGKGKAGAASSSQSDEEILIKKKMTVTDKRKQEAINATLRGTSKITADKAPIFYSNLSFGAASRI</sequence>
<organism evidence="1 2">
    <name type="scientific">Rhizoclosmatium globosum</name>
    <dbReference type="NCBI Taxonomy" id="329046"/>
    <lineage>
        <taxon>Eukaryota</taxon>
        <taxon>Fungi</taxon>
        <taxon>Fungi incertae sedis</taxon>
        <taxon>Chytridiomycota</taxon>
        <taxon>Chytridiomycota incertae sedis</taxon>
        <taxon>Chytridiomycetes</taxon>
        <taxon>Chytridiales</taxon>
        <taxon>Chytriomycetaceae</taxon>
        <taxon>Rhizoclosmatium</taxon>
    </lineage>
</organism>